<evidence type="ECO:0000313" key="2">
    <source>
        <dbReference type="Proteomes" id="UP000198605"/>
    </source>
</evidence>
<sequence>MTEARSAPGAVPPAVTEAVAAAVGGDHDDLQRLLAALSAVDARGDMDAARATLRLLAGTPRLLTRLDEHVRWNPWSAPYRSPEVDRLAATLTSPTVGTVAVAVAASHPDGRVRERAVRVLLSRPVPELTPFLVLRTADWARPVRDAARAGLALLLADEPTTHLPAAVPATALVSVRNRGSFALQQVTAALSSAPERLRAEVGRNAPTAQRRVLFDLDLAHGRLRVDDLLAAVADRDVRIRARAAEAAAREAVWTGRLPVLRRLAGNRHAEVRALGLIGLLRLGRHAEVSAVVDDRHQLVRAIAREAARREGVDALAAYRSAVSGGAPGVGAVAGLAEVGTDGDAPLLHPLLAHPDPRLRAAAVRALARMGAVPVPPVVALLRDPAAGVVREAATALRPISGALPPELPWELLADERVELRRAGYRLLGTSPPTLRLRAGLLLVKDPDPRLAERARADVTGLARASVSTYRWEPRPPELELTARLRDELLRLTAAAGPALAARTVERLTDWLRRR</sequence>
<protein>
    <submittedName>
        <fullName evidence="1">HEAT repeat-containing protein</fullName>
    </submittedName>
</protein>
<keyword evidence="2" id="KW-1185">Reference proteome</keyword>
<evidence type="ECO:0000313" key="1">
    <source>
        <dbReference type="EMBL" id="SCL69836.1"/>
    </source>
</evidence>
<dbReference type="GeneID" id="43281899"/>
<reference evidence="2" key="1">
    <citation type="submission" date="2016-06" db="EMBL/GenBank/DDBJ databases">
        <authorList>
            <person name="Varghese N."/>
            <person name="Submissions Spin"/>
        </authorList>
    </citation>
    <scope>NUCLEOTIDE SEQUENCE [LARGE SCALE GENOMIC DNA]</scope>
    <source>
        <strain evidence="2">DSM 44151</strain>
    </source>
</reference>
<dbReference type="RefSeq" id="WP_139131934.1">
    <property type="nucleotide sequence ID" value="NZ_FMIB01000002.1"/>
</dbReference>
<proteinExistence type="predicted"/>
<dbReference type="OrthoDB" id="3374146at2"/>
<dbReference type="Gene3D" id="1.25.10.10">
    <property type="entry name" value="Leucine-rich Repeat Variant"/>
    <property type="match status" value="1"/>
</dbReference>
<organism evidence="1 2">
    <name type="scientific">Micromonospora chersina</name>
    <dbReference type="NCBI Taxonomy" id="47854"/>
    <lineage>
        <taxon>Bacteria</taxon>
        <taxon>Bacillati</taxon>
        <taxon>Actinomycetota</taxon>
        <taxon>Actinomycetes</taxon>
        <taxon>Micromonosporales</taxon>
        <taxon>Micromonosporaceae</taxon>
        <taxon>Micromonospora</taxon>
    </lineage>
</organism>
<name>A0A1C6VU34_9ACTN</name>
<dbReference type="AlphaFoldDB" id="A0A1C6VU34"/>
<dbReference type="Pfam" id="PF13646">
    <property type="entry name" value="HEAT_2"/>
    <property type="match status" value="1"/>
</dbReference>
<dbReference type="STRING" id="47854.GA0070603_5283"/>
<accession>A0A1C6VU34</accession>
<dbReference type="InterPro" id="IPR011989">
    <property type="entry name" value="ARM-like"/>
</dbReference>
<dbReference type="Proteomes" id="UP000198605">
    <property type="component" value="Unassembled WGS sequence"/>
</dbReference>
<dbReference type="EMBL" id="FMIB01000002">
    <property type="protein sequence ID" value="SCL69836.1"/>
    <property type="molecule type" value="Genomic_DNA"/>
</dbReference>
<dbReference type="InterPro" id="IPR016024">
    <property type="entry name" value="ARM-type_fold"/>
</dbReference>
<gene>
    <name evidence="1" type="ORF">GA0070603_5283</name>
</gene>
<dbReference type="SUPFAM" id="SSF48371">
    <property type="entry name" value="ARM repeat"/>
    <property type="match status" value="2"/>
</dbReference>